<organism evidence="1 2">
    <name type="scientific">Syphacia muris</name>
    <dbReference type="NCBI Taxonomy" id="451379"/>
    <lineage>
        <taxon>Eukaryota</taxon>
        <taxon>Metazoa</taxon>
        <taxon>Ecdysozoa</taxon>
        <taxon>Nematoda</taxon>
        <taxon>Chromadorea</taxon>
        <taxon>Rhabditida</taxon>
        <taxon>Spirurina</taxon>
        <taxon>Oxyuridomorpha</taxon>
        <taxon>Oxyuroidea</taxon>
        <taxon>Oxyuridae</taxon>
        <taxon>Syphacia</taxon>
    </lineage>
</organism>
<evidence type="ECO:0000313" key="2">
    <source>
        <dbReference type="WBParaSite" id="SMUV_0000914201-mRNA-1"/>
    </source>
</evidence>
<proteinExistence type="predicted"/>
<dbReference type="AlphaFoldDB" id="A0A0N5AW55"/>
<keyword evidence="1" id="KW-1185">Reference proteome</keyword>
<dbReference type="Proteomes" id="UP000046393">
    <property type="component" value="Unplaced"/>
</dbReference>
<protein>
    <submittedName>
        <fullName evidence="2">EGF-like domain-containing protein</fullName>
    </submittedName>
</protein>
<accession>A0A0N5AW55</accession>
<dbReference type="WBParaSite" id="SMUV_0000914201-mRNA-1">
    <property type="protein sequence ID" value="SMUV_0000914201-mRNA-1"/>
    <property type="gene ID" value="SMUV_0000914201"/>
</dbReference>
<sequence length="221" mass="25826">MPRKSHVGLMGWEWFILSIGPRWQRWSHNGKSLSLRSESIRRLFCSFTLDCRGMIIFKTLLLCSLSTLLKSQAPFYPNHWYGANSMNGTSSECLILGLCDIIVLEKIIFGTQPHINTIELLLNYWDVNYKKIFSEWKYEKFVSQEQIKSNVVPTVWPEPVKNAGTLAPHFCGFNPFTRECMDPEHLCPGRCMNFQYIFNSRYDCRCLVKDFKARKLVKHDV</sequence>
<name>A0A0N5AW55_9BILA</name>
<evidence type="ECO:0000313" key="1">
    <source>
        <dbReference type="Proteomes" id="UP000046393"/>
    </source>
</evidence>
<reference evidence="2" key="1">
    <citation type="submission" date="2017-02" db="UniProtKB">
        <authorList>
            <consortium name="WormBaseParasite"/>
        </authorList>
    </citation>
    <scope>IDENTIFICATION</scope>
</reference>